<protein>
    <submittedName>
        <fullName evidence="1">Uncharacterized protein</fullName>
    </submittedName>
</protein>
<dbReference type="EMBL" id="AYGX02000119">
    <property type="protein sequence ID" value="KRO26589.1"/>
    <property type="molecule type" value="Genomic_DNA"/>
</dbReference>
<organism evidence="1 2">
    <name type="scientific">Lactiplantibacillus fabifermentans DSM 21115</name>
    <dbReference type="NCBI Taxonomy" id="1413187"/>
    <lineage>
        <taxon>Bacteria</taxon>
        <taxon>Bacillati</taxon>
        <taxon>Bacillota</taxon>
        <taxon>Bacilli</taxon>
        <taxon>Lactobacillales</taxon>
        <taxon>Lactobacillaceae</taxon>
        <taxon>Lactiplantibacillus</taxon>
    </lineage>
</organism>
<accession>A0A0R2NRF1</accession>
<sequence length="167" mass="19182">MKLSLSKLVAQMWQLTAEEVALSLAETWDETELNEHYTFDVTPALFKFKDIKDNPIWQNFPGEREYNSISMGPLQRYRRLYVTTENDAETLMQTRACAVLIIKVAQATHGKISEDHGESWQTIVEFQHKYQALIAASRYDVQRFSAIEGTTLGFDSTSSSLAKYLLY</sequence>
<evidence type="ECO:0000313" key="1">
    <source>
        <dbReference type="EMBL" id="KRO26589.1"/>
    </source>
</evidence>
<dbReference type="Proteomes" id="UP000050920">
    <property type="component" value="Unassembled WGS sequence"/>
</dbReference>
<reference evidence="1 2" key="1">
    <citation type="journal article" date="2015" name="Genome Announc.">
        <title>Expanding the biotechnology potential of lactobacilli through comparative genomics of 213 strains and associated genera.</title>
        <authorList>
            <person name="Sun Z."/>
            <person name="Harris H.M."/>
            <person name="McCann A."/>
            <person name="Guo C."/>
            <person name="Argimon S."/>
            <person name="Zhang W."/>
            <person name="Yang X."/>
            <person name="Jeffery I.B."/>
            <person name="Cooney J.C."/>
            <person name="Kagawa T.F."/>
            <person name="Liu W."/>
            <person name="Song Y."/>
            <person name="Salvetti E."/>
            <person name="Wrobel A."/>
            <person name="Rasinkangas P."/>
            <person name="Parkhill J."/>
            <person name="Rea M.C."/>
            <person name="O'Sullivan O."/>
            <person name="Ritari J."/>
            <person name="Douillard F.P."/>
            <person name="Paul Ross R."/>
            <person name="Yang R."/>
            <person name="Briner A.E."/>
            <person name="Felis G.E."/>
            <person name="de Vos W.M."/>
            <person name="Barrangou R."/>
            <person name="Klaenhammer T.R."/>
            <person name="Caufield P.W."/>
            <person name="Cui Y."/>
            <person name="Zhang H."/>
            <person name="O'Toole P.W."/>
        </authorList>
    </citation>
    <scope>NUCLEOTIDE SEQUENCE [LARGE SCALE GENOMIC DNA]</scope>
    <source>
        <strain evidence="1 2">DSM 21115</strain>
    </source>
</reference>
<name>A0A0R2NRF1_9LACO</name>
<gene>
    <name evidence="1" type="ORF">DY78_GL000807</name>
</gene>
<evidence type="ECO:0000313" key="2">
    <source>
        <dbReference type="Proteomes" id="UP000050920"/>
    </source>
</evidence>
<keyword evidence="2" id="KW-1185">Reference proteome</keyword>
<comment type="caution">
    <text evidence="1">The sequence shown here is derived from an EMBL/GenBank/DDBJ whole genome shotgun (WGS) entry which is preliminary data.</text>
</comment>
<dbReference type="AlphaFoldDB" id="A0A0R2NRF1"/>
<proteinExistence type="predicted"/>